<keyword evidence="5 7" id="KW-1133">Transmembrane helix</keyword>
<comment type="caution">
    <text evidence="11">The sequence shown here is derived from an EMBL/GenBank/DDBJ whole genome shotgun (WGS) entry which is preliminary data.</text>
</comment>
<dbReference type="OrthoDB" id="66620at2759"/>
<dbReference type="GO" id="GO:0140359">
    <property type="term" value="F:ABC-type transporter activity"/>
    <property type="evidence" value="ECO:0007669"/>
    <property type="project" value="InterPro"/>
</dbReference>
<dbReference type="EMBL" id="CAJGYO010000018">
    <property type="protein sequence ID" value="CAD6337079.1"/>
    <property type="molecule type" value="Genomic_DNA"/>
</dbReference>
<evidence type="ECO:0000259" key="9">
    <source>
        <dbReference type="Pfam" id="PF01061"/>
    </source>
</evidence>
<feature type="transmembrane region" description="Helical" evidence="7">
    <location>
        <begin position="231"/>
        <end position="252"/>
    </location>
</feature>
<evidence type="ECO:0008006" key="13">
    <source>
        <dbReference type="Google" id="ProtNLM"/>
    </source>
</evidence>
<comment type="similarity">
    <text evidence="2">Belongs to the ABC transporter superfamily. ABCG family. Eye pigment precursor importer (TC 3.A.1.204) subfamily.</text>
</comment>
<evidence type="ECO:0000256" key="4">
    <source>
        <dbReference type="ARBA" id="ARBA00022692"/>
    </source>
</evidence>
<evidence type="ECO:0000259" key="10">
    <source>
        <dbReference type="Pfam" id="PF19055"/>
    </source>
</evidence>
<keyword evidence="12" id="KW-1185">Reference proteome</keyword>
<dbReference type="PANTHER" id="PTHR48042:SF20">
    <property type="entry name" value="OS10G0163290 PROTEIN"/>
    <property type="match status" value="1"/>
</dbReference>
<reference evidence="11" key="1">
    <citation type="submission" date="2020-10" db="EMBL/GenBank/DDBJ databases">
        <authorList>
            <person name="Han B."/>
            <person name="Lu T."/>
            <person name="Zhao Q."/>
            <person name="Huang X."/>
            <person name="Zhao Y."/>
        </authorList>
    </citation>
    <scope>NUCLEOTIDE SEQUENCE</scope>
</reference>
<dbReference type="InterPro" id="IPR043926">
    <property type="entry name" value="ABCG_dom"/>
</dbReference>
<dbReference type="InterPro" id="IPR052215">
    <property type="entry name" value="Plant_ABCG"/>
</dbReference>
<evidence type="ECO:0000313" key="12">
    <source>
        <dbReference type="Proteomes" id="UP000604825"/>
    </source>
</evidence>
<feature type="domain" description="ABC-2 type transporter transmembrane" evidence="9">
    <location>
        <begin position="212"/>
        <end position="290"/>
    </location>
</feature>
<dbReference type="GO" id="GO:0016887">
    <property type="term" value="F:ATP hydrolysis activity"/>
    <property type="evidence" value="ECO:0007669"/>
    <property type="project" value="InterPro"/>
</dbReference>
<dbReference type="InterPro" id="IPR027417">
    <property type="entry name" value="P-loop_NTPase"/>
</dbReference>
<evidence type="ECO:0000256" key="3">
    <source>
        <dbReference type="ARBA" id="ARBA00022448"/>
    </source>
</evidence>
<dbReference type="Pfam" id="PF01061">
    <property type="entry name" value="ABC2_membrane"/>
    <property type="match status" value="1"/>
</dbReference>
<organism evidence="11 12">
    <name type="scientific">Miscanthus lutarioriparius</name>
    <dbReference type="NCBI Taxonomy" id="422564"/>
    <lineage>
        <taxon>Eukaryota</taxon>
        <taxon>Viridiplantae</taxon>
        <taxon>Streptophyta</taxon>
        <taxon>Embryophyta</taxon>
        <taxon>Tracheophyta</taxon>
        <taxon>Spermatophyta</taxon>
        <taxon>Magnoliopsida</taxon>
        <taxon>Liliopsida</taxon>
        <taxon>Poales</taxon>
        <taxon>Poaceae</taxon>
        <taxon>PACMAD clade</taxon>
        <taxon>Panicoideae</taxon>
        <taxon>Andropogonodae</taxon>
        <taxon>Andropogoneae</taxon>
        <taxon>Saccharinae</taxon>
        <taxon>Miscanthus</taxon>
    </lineage>
</organism>
<comment type="subcellular location">
    <subcellularLocation>
        <location evidence="1">Membrane</location>
        <topology evidence="1">Multi-pass membrane protein</topology>
    </subcellularLocation>
</comment>
<dbReference type="Proteomes" id="UP000604825">
    <property type="component" value="Unassembled WGS sequence"/>
</dbReference>
<dbReference type="Pfam" id="PF00005">
    <property type="entry name" value="ABC_tran"/>
    <property type="match status" value="1"/>
</dbReference>
<proteinExistence type="inferred from homology"/>
<keyword evidence="6 7" id="KW-0472">Membrane</keyword>
<evidence type="ECO:0000313" key="11">
    <source>
        <dbReference type="EMBL" id="CAD6337079.1"/>
    </source>
</evidence>
<sequence length="295" mass="33074">MPLAKKLALADETIQEMGLTSALNTRIGGRETKGISGGQRKRLSICLEILTRPRLLFLDEPSSGLDSDASFHVMNRIANLAVRDGMIIIAVVHQPCSEVFELFHGLCLLASGQTIYFGPAADAAEFFTSNGYPCPPMRNPSDHFLRTINRDFESENEERSVFKPSAADEAITILMNAYKSSNILENAKKEMHDINEMGGLMVRRNQASFLTKVFVLTERSFVNMYRDVGYYWLRLGIYISMSLCLGSIYYNFGYGYDSIRSRSSMLMFTGGLLTLMAIGGFPSFVEEMKVSPFYF</sequence>
<evidence type="ECO:0000256" key="1">
    <source>
        <dbReference type="ARBA" id="ARBA00004141"/>
    </source>
</evidence>
<name>A0A811S6A0_9POAL</name>
<dbReference type="Gene3D" id="3.40.50.300">
    <property type="entry name" value="P-loop containing nucleotide triphosphate hydrolases"/>
    <property type="match status" value="1"/>
</dbReference>
<evidence type="ECO:0000256" key="5">
    <source>
        <dbReference type="ARBA" id="ARBA00022989"/>
    </source>
</evidence>
<gene>
    <name evidence="11" type="ORF">NCGR_LOCUS61177</name>
</gene>
<feature type="domain" description="ABC transporter family G" evidence="10">
    <location>
        <begin position="93"/>
        <end position="149"/>
    </location>
</feature>
<evidence type="ECO:0000256" key="7">
    <source>
        <dbReference type="SAM" id="Phobius"/>
    </source>
</evidence>
<evidence type="ECO:0000259" key="8">
    <source>
        <dbReference type="Pfam" id="PF00005"/>
    </source>
</evidence>
<dbReference type="GO" id="GO:0016020">
    <property type="term" value="C:membrane"/>
    <property type="evidence" value="ECO:0007669"/>
    <property type="project" value="UniProtKB-SubCell"/>
</dbReference>
<dbReference type="AlphaFoldDB" id="A0A811S6A0"/>
<evidence type="ECO:0000256" key="6">
    <source>
        <dbReference type="ARBA" id="ARBA00023136"/>
    </source>
</evidence>
<feature type="transmembrane region" description="Helical" evidence="7">
    <location>
        <begin position="264"/>
        <end position="285"/>
    </location>
</feature>
<evidence type="ECO:0000256" key="2">
    <source>
        <dbReference type="ARBA" id="ARBA00005814"/>
    </source>
</evidence>
<protein>
    <recommendedName>
        <fullName evidence="13">ABC transporter domain-containing protein</fullName>
    </recommendedName>
</protein>
<dbReference type="Pfam" id="PF19055">
    <property type="entry name" value="ABC2_membrane_7"/>
    <property type="match status" value="1"/>
</dbReference>
<accession>A0A811S6A0</accession>
<keyword evidence="4 7" id="KW-0812">Transmembrane</keyword>
<keyword evidence="3" id="KW-0813">Transport</keyword>
<dbReference type="InterPro" id="IPR013525">
    <property type="entry name" value="ABC2_TM"/>
</dbReference>
<dbReference type="SUPFAM" id="SSF52540">
    <property type="entry name" value="P-loop containing nucleoside triphosphate hydrolases"/>
    <property type="match status" value="1"/>
</dbReference>
<feature type="domain" description="ABC transporter" evidence="8">
    <location>
        <begin position="10"/>
        <end position="62"/>
    </location>
</feature>
<dbReference type="GO" id="GO:0005524">
    <property type="term" value="F:ATP binding"/>
    <property type="evidence" value="ECO:0007669"/>
    <property type="project" value="InterPro"/>
</dbReference>
<dbReference type="PANTHER" id="PTHR48042">
    <property type="entry name" value="ABC TRANSPORTER G FAMILY MEMBER 11"/>
    <property type="match status" value="1"/>
</dbReference>
<dbReference type="InterPro" id="IPR003439">
    <property type="entry name" value="ABC_transporter-like_ATP-bd"/>
</dbReference>